<dbReference type="GO" id="GO:0003743">
    <property type="term" value="F:translation initiation factor activity"/>
    <property type="evidence" value="ECO:0007669"/>
    <property type="project" value="UniProtKB-KW"/>
</dbReference>
<dbReference type="PANTHER" id="PTHR45859">
    <property type="entry name" value="TRANSLATION INITIATION FACTOR EIF-2B SUBUNIT BETA"/>
    <property type="match status" value="1"/>
</dbReference>
<comment type="similarity">
    <text evidence="2 9">Belongs to the eIF-2B alpha/beta/delta subunits family.</text>
</comment>
<proteinExistence type="inferred from homology"/>
<dbReference type="InterPro" id="IPR037171">
    <property type="entry name" value="NagB/RpiA_transferase-like"/>
</dbReference>
<dbReference type="PANTHER" id="PTHR45859:SF1">
    <property type="entry name" value="TRANSLATION INITIATION FACTOR EIF-2B SUBUNIT BETA"/>
    <property type="match status" value="1"/>
</dbReference>
<dbReference type="InterPro" id="IPR000649">
    <property type="entry name" value="IF-2B-related"/>
</dbReference>
<evidence type="ECO:0000256" key="1">
    <source>
        <dbReference type="ARBA" id="ARBA00004514"/>
    </source>
</evidence>
<accession>A0ABR2KFU0</accession>
<evidence type="ECO:0000256" key="3">
    <source>
        <dbReference type="ARBA" id="ARBA00022490"/>
    </source>
</evidence>
<comment type="subcellular location">
    <subcellularLocation>
        <location evidence="1">Cytoplasm</location>
        <location evidence="1">Cytosol</location>
    </subcellularLocation>
</comment>
<dbReference type="InterPro" id="IPR051855">
    <property type="entry name" value="eIF2B_beta_subunit"/>
</dbReference>
<evidence type="ECO:0000256" key="5">
    <source>
        <dbReference type="ARBA" id="ARBA00022917"/>
    </source>
</evidence>
<keyword evidence="5" id="KW-0648">Protein biosynthesis</keyword>
<reference evidence="10 11" key="1">
    <citation type="submission" date="2024-04" db="EMBL/GenBank/DDBJ databases">
        <title>Tritrichomonas musculus Genome.</title>
        <authorList>
            <person name="Alves-Ferreira E."/>
            <person name="Grigg M."/>
            <person name="Lorenzi H."/>
            <person name="Galac M."/>
        </authorList>
    </citation>
    <scope>NUCLEOTIDE SEQUENCE [LARGE SCALE GENOMIC DNA]</scope>
    <source>
        <strain evidence="10 11">EAF2021</strain>
    </source>
</reference>
<evidence type="ECO:0000256" key="2">
    <source>
        <dbReference type="ARBA" id="ARBA00007251"/>
    </source>
</evidence>
<evidence type="ECO:0000256" key="7">
    <source>
        <dbReference type="ARBA" id="ARBA00044228"/>
    </source>
</evidence>
<evidence type="ECO:0000256" key="9">
    <source>
        <dbReference type="RuleBase" id="RU003814"/>
    </source>
</evidence>
<keyword evidence="11" id="KW-1185">Reference proteome</keyword>
<dbReference type="InterPro" id="IPR042529">
    <property type="entry name" value="IF_2B-like_C"/>
</dbReference>
<evidence type="ECO:0000256" key="8">
    <source>
        <dbReference type="ARBA" id="ARBA00046432"/>
    </source>
</evidence>
<keyword evidence="3" id="KW-0963">Cytoplasm</keyword>
<evidence type="ECO:0000256" key="6">
    <source>
        <dbReference type="ARBA" id="ARBA00044122"/>
    </source>
</evidence>
<protein>
    <recommendedName>
        <fullName evidence="6">Translation initiation factor eIF2B subunit beta</fullName>
    </recommendedName>
    <alternativeName>
        <fullName evidence="7">eIF2B GDP-GTP exchange factor subunit beta</fullName>
    </alternativeName>
</protein>
<sequence>MISEKLEREVTNFELSVQRREDLSSRRMAHDTLKLLKKCVEECHVEEELEERFIYLTKRLQSAVPTDVIVANFCVRVMDLLNKILNESAPIFDPSSTVNDVKRSQSLSLLEILISSSSSQKLQNDHVTRKIKDAERERETEVVKSKMIKGINKMMEEIPEQDKVSELFNQQDVSFYIHDGDILMTVGSSSTVASFFVRAFKNHKFSVIVTEHAPSYDGLKMAEMLKSHGIDCIVIPDSAVFAVMPRVTTVFCPCRAIFADGTLVTKSFAKSVCLAARHHSKPFVIIYWMSKLTDRFLKPKDSFTVLASPNDIVPIDDDSFSQNTTILNPDGECFSGTWVTLFINEKAPHGSADIFTLVHDLYHQND</sequence>
<name>A0ABR2KFU0_9EUKA</name>
<dbReference type="EMBL" id="JAPFFF010000005">
    <property type="protein sequence ID" value="KAK8889976.1"/>
    <property type="molecule type" value="Genomic_DNA"/>
</dbReference>
<comment type="caution">
    <text evidence="10">The sequence shown here is derived from an EMBL/GenBank/DDBJ whole genome shotgun (WGS) entry which is preliminary data.</text>
</comment>
<dbReference type="SUPFAM" id="SSF100950">
    <property type="entry name" value="NagB/RpiA/CoA transferase-like"/>
    <property type="match status" value="1"/>
</dbReference>
<evidence type="ECO:0000313" key="10">
    <source>
        <dbReference type="EMBL" id="KAK8889976.1"/>
    </source>
</evidence>
<evidence type="ECO:0000313" key="11">
    <source>
        <dbReference type="Proteomes" id="UP001470230"/>
    </source>
</evidence>
<dbReference type="Gene3D" id="3.40.50.10470">
    <property type="entry name" value="Translation initiation factor eif-2b, domain 2"/>
    <property type="match status" value="1"/>
</dbReference>
<dbReference type="Proteomes" id="UP001470230">
    <property type="component" value="Unassembled WGS sequence"/>
</dbReference>
<organism evidence="10 11">
    <name type="scientific">Tritrichomonas musculus</name>
    <dbReference type="NCBI Taxonomy" id="1915356"/>
    <lineage>
        <taxon>Eukaryota</taxon>
        <taxon>Metamonada</taxon>
        <taxon>Parabasalia</taxon>
        <taxon>Tritrichomonadida</taxon>
        <taxon>Tritrichomonadidae</taxon>
        <taxon>Tritrichomonas</taxon>
    </lineage>
</organism>
<keyword evidence="4 10" id="KW-0396">Initiation factor</keyword>
<gene>
    <name evidence="10" type="ORF">M9Y10_034733</name>
</gene>
<dbReference type="Pfam" id="PF01008">
    <property type="entry name" value="IF-2B"/>
    <property type="match status" value="1"/>
</dbReference>
<evidence type="ECO:0000256" key="4">
    <source>
        <dbReference type="ARBA" id="ARBA00022540"/>
    </source>
</evidence>
<comment type="subunit">
    <text evidence="8">Component of the translation initiation factor 2B (eIF2B) complex which is a heterodecamer of two sets of five different subunits: alpha, beta, gamma, delta and epsilon. Subunits alpha, beta and delta comprise a regulatory subcomplex and subunits epsilon and gamma comprise a catalytic subcomplex. Within the complex, the hexameric regulatory complex resides at the center, with the two heterodimeric catalytic subcomplexes bound on opposite sides.</text>
</comment>